<feature type="compositionally biased region" description="Polar residues" evidence="1">
    <location>
        <begin position="192"/>
        <end position="202"/>
    </location>
</feature>
<organism evidence="4 5">
    <name type="scientific">Terrabacter lapilli</name>
    <dbReference type="NCBI Taxonomy" id="436231"/>
    <lineage>
        <taxon>Bacteria</taxon>
        <taxon>Bacillati</taxon>
        <taxon>Actinomycetota</taxon>
        <taxon>Actinomycetes</taxon>
        <taxon>Micrococcales</taxon>
        <taxon>Intrasporangiaceae</taxon>
        <taxon>Terrabacter</taxon>
    </lineage>
</organism>
<feature type="compositionally biased region" description="Low complexity" evidence="1">
    <location>
        <begin position="205"/>
        <end position="243"/>
    </location>
</feature>
<evidence type="ECO:0000259" key="3">
    <source>
        <dbReference type="Pfam" id="PF07510"/>
    </source>
</evidence>
<keyword evidence="2" id="KW-0812">Transmembrane</keyword>
<keyword evidence="2" id="KW-0472">Membrane</keyword>
<dbReference type="Pfam" id="PF07510">
    <property type="entry name" value="GmrSD_C"/>
    <property type="match status" value="1"/>
</dbReference>
<feature type="region of interest" description="Disordered" evidence="1">
    <location>
        <begin position="191"/>
        <end position="243"/>
    </location>
</feature>
<dbReference type="PANTHER" id="PTHR24094">
    <property type="entry name" value="SECRETED PROTEIN"/>
    <property type="match status" value="1"/>
</dbReference>
<feature type="domain" description="GmrSD restriction endonucleases C-terminal" evidence="3">
    <location>
        <begin position="289"/>
        <end position="428"/>
    </location>
</feature>
<comment type="caution">
    <text evidence="4">The sequence shown here is derived from an EMBL/GenBank/DDBJ whole genome shotgun (WGS) entry which is preliminary data.</text>
</comment>
<sequence length="536" mass="54245">MPVEFHAPPGWPTPPTGWVPPPGWLPDPAWPPAPDGWQFWRSAPETPGGVSSASSSLPPLRDQPTSPPYGSALPVRPPTVWSRQQQSTADGPPGAAVSAFVADTAHPAGSSGRGRMLAVAGWGGLAVTTLAGLVSGIGGALLFAGMFAFFVAIVTLVRGHVQWAHLPSRAAGAVALVGALVAVSVGGALSPSPVSAPTTPQTVLPAAPATSPAADSATNEPATASPTSTPASASSSATDPVSAEIAQARPGTAFALLGTLAVKGRAPMTGYSREAFGPAWSDTDRNGCDQRNDTLRRDLRSVTLKADTNGCAVMTGTLVDPYTGKTVPFSRTSASSPVQIDHVVALADAWVKGAAGWPQAKRTSFANDTLDLTAVSASINASKGSGDAATWLPPATSYRCTYVARQVAVKARYQLAVTAAERAAMARVLTACPATPVPAVSVAKLGGFPVYAPPAPPAPPAPKTTVAPAPQPTVKPAPKPAPQPSPSPSPAAPAPRQGVHPGAFCSPAGALGYTSAGTLMRCSYKAGDTRARWRAA</sequence>
<gene>
    <name evidence="4" type="ORF">GCM10009817_18170</name>
</gene>
<dbReference type="InterPro" id="IPR011089">
    <property type="entry name" value="GmrSD_C"/>
</dbReference>
<evidence type="ECO:0000256" key="2">
    <source>
        <dbReference type="SAM" id="Phobius"/>
    </source>
</evidence>
<feature type="region of interest" description="Disordered" evidence="1">
    <location>
        <begin position="458"/>
        <end position="500"/>
    </location>
</feature>
<feature type="compositionally biased region" description="Pro residues" evidence="1">
    <location>
        <begin position="9"/>
        <end position="34"/>
    </location>
</feature>
<feature type="transmembrane region" description="Helical" evidence="2">
    <location>
        <begin position="140"/>
        <end position="158"/>
    </location>
</feature>
<keyword evidence="2" id="KW-1133">Transmembrane helix</keyword>
<protein>
    <recommendedName>
        <fullName evidence="3">GmrSD restriction endonucleases C-terminal domain-containing protein</fullName>
    </recommendedName>
</protein>
<name>A0ABN2S048_9MICO</name>
<dbReference type="PANTHER" id="PTHR24094:SF15">
    <property type="entry name" value="AMP-DEPENDENT SYNTHETASE_LIGASE DOMAIN-CONTAINING PROTEIN-RELATED"/>
    <property type="match status" value="1"/>
</dbReference>
<feature type="transmembrane region" description="Helical" evidence="2">
    <location>
        <begin position="170"/>
        <end position="189"/>
    </location>
</feature>
<dbReference type="Proteomes" id="UP001500013">
    <property type="component" value="Unassembled WGS sequence"/>
</dbReference>
<dbReference type="EMBL" id="BAAAPU010000007">
    <property type="protein sequence ID" value="GAA1978076.1"/>
    <property type="molecule type" value="Genomic_DNA"/>
</dbReference>
<feature type="region of interest" description="Disordered" evidence="1">
    <location>
        <begin position="1"/>
        <end position="95"/>
    </location>
</feature>
<evidence type="ECO:0000313" key="5">
    <source>
        <dbReference type="Proteomes" id="UP001500013"/>
    </source>
</evidence>
<reference evidence="4 5" key="1">
    <citation type="journal article" date="2019" name="Int. J. Syst. Evol. Microbiol.">
        <title>The Global Catalogue of Microorganisms (GCM) 10K type strain sequencing project: providing services to taxonomists for standard genome sequencing and annotation.</title>
        <authorList>
            <consortium name="The Broad Institute Genomics Platform"/>
            <consortium name="The Broad Institute Genome Sequencing Center for Infectious Disease"/>
            <person name="Wu L."/>
            <person name="Ma J."/>
        </authorList>
    </citation>
    <scope>NUCLEOTIDE SEQUENCE [LARGE SCALE GENOMIC DNA]</scope>
    <source>
        <strain evidence="4 5">JCM 15628</strain>
    </source>
</reference>
<accession>A0ABN2S048</accession>
<feature type="compositionally biased region" description="Pro residues" evidence="1">
    <location>
        <begin position="469"/>
        <end position="493"/>
    </location>
</feature>
<evidence type="ECO:0000313" key="4">
    <source>
        <dbReference type="EMBL" id="GAA1978076.1"/>
    </source>
</evidence>
<evidence type="ECO:0000256" key="1">
    <source>
        <dbReference type="SAM" id="MobiDB-lite"/>
    </source>
</evidence>
<keyword evidence="5" id="KW-1185">Reference proteome</keyword>
<proteinExistence type="predicted"/>